<dbReference type="AlphaFoldDB" id="A0A919GBK5"/>
<feature type="region of interest" description="Disordered" evidence="1">
    <location>
        <begin position="1"/>
        <end position="34"/>
    </location>
</feature>
<reference evidence="2" key="1">
    <citation type="journal article" date="2014" name="Int. J. Syst. Evol. Microbiol.">
        <title>Complete genome sequence of Corynebacterium casei LMG S-19264T (=DSM 44701T), isolated from a smear-ripened cheese.</title>
        <authorList>
            <consortium name="US DOE Joint Genome Institute (JGI-PGF)"/>
            <person name="Walter F."/>
            <person name="Albersmeier A."/>
            <person name="Kalinowski J."/>
            <person name="Ruckert C."/>
        </authorList>
    </citation>
    <scope>NUCLEOTIDE SEQUENCE</scope>
    <source>
        <strain evidence="2">JCM 5069</strain>
    </source>
</reference>
<dbReference type="EMBL" id="BNCD01000011">
    <property type="protein sequence ID" value="GHH81516.1"/>
    <property type="molecule type" value="Genomic_DNA"/>
</dbReference>
<reference evidence="2" key="2">
    <citation type="submission" date="2020-09" db="EMBL/GenBank/DDBJ databases">
        <authorList>
            <person name="Sun Q."/>
            <person name="Ohkuma M."/>
        </authorList>
    </citation>
    <scope>NUCLEOTIDE SEQUENCE</scope>
    <source>
        <strain evidence="2">JCM 5069</strain>
    </source>
</reference>
<name>A0A919GBK5_9ACTN</name>
<evidence type="ECO:0000313" key="2">
    <source>
        <dbReference type="EMBL" id="GHH81516.1"/>
    </source>
</evidence>
<evidence type="ECO:0000313" key="3">
    <source>
        <dbReference type="Proteomes" id="UP000603708"/>
    </source>
</evidence>
<proteinExistence type="predicted"/>
<dbReference type="Proteomes" id="UP000603708">
    <property type="component" value="Unassembled WGS sequence"/>
</dbReference>
<sequence length="80" mass="8140">MWRRGGAVRRGGTGAAGRVLGVNASRRPGGQDRRAVPVSVWAPAAALEPGVCAGREGAAYALPHNALKPTLRVVGSPIST</sequence>
<keyword evidence="3" id="KW-1185">Reference proteome</keyword>
<comment type="caution">
    <text evidence="2">The sequence shown here is derived from an EMBL/GenBank/DDBJ whole genome shotgun (WGS) entry which is preliminary data.</text>
</comment>
<protein>
    <submittedName>
        <fullName evidence="2">Uncharacterized protein</fullName>
    </submittedName>
</protein>
<gene>
    <name evidence="2" type="ORF">GCM10018793_39060</name>
</gene>
<accession>A0A919GBK5</accession>
<organism evidence="2 3">
    <name type="scientific">Streptomyces sulfonofaciens</name>
    <dbReference type="NCBI Taxonomy" id="68272"/>
    <lineage>
        <taxon>Bacteria</taxon>
        <taxon>Bacillati</taxon>
        <taxon>Actinomycetota</taxon>
        <taxon>Actinomycetes</taxon>
        <taxon>Kitasatosporales</taxon>
        <taxon>Streptomycetaceae</taxon>
        <taxon>Streptomyces</taxon>
    </lineage>
</organism>
<evidence type="ECO:0000256" key="1">
    <source>
        <dbReference type="SAM" id="MobiDB-lite"/>
    </source>
</evidence>